<dbReference type="RefSeq" id="WP_153498850.1">
    <property type="nucleotide sequence ID" value="NZ_JBMZXE010000004.1"/>
</dbReference>
<evidence type="ECO:0000313" key="3">
    <source>
        <dbReference type="Proteomes" id="UP000469421"/>
    </source>
</evidence>
<feature type="transmembrane region" description="Helical" evidence="1">
    <location>
        <begin position="29"/>
        <end position="48"/>
    </location>
</feature>
<dbReference type="EMBL" id="WIRE01000001">
    <property type="protein sequence ID" value="MQX52103.1"/>
    <property type="molecule type" value="Genomic_DNA"/>
</dbReference>
<dbReference type="Proteomes" id="UP000469421">
    <property type="component" value="Unassembled WGS sequence"/>
</dbReference>
<name>A0A6N7LPX1_9GAMM</name>
<accession>A0A6N7LPX1</accession>
<dbReference type="Pfam" id="PF06961">
    <property type="entry name" value="DUF1294"/>
    <property type="match status" value="1"/>
</dbReference>
<evidence type="ECO:0000313" key="2">
    <source>
        <dbReference type="EMBL" id="MQX52103.1"/>
    </source>
</evidence>
<feature type="transmembrane region" description="Helical" evidence="1">
    <location>
        <begin position="7"/>
        <end position="23"/>
    </location>
</feature>
<feature type="transmembrane region" description="Helical" evidence="1">
    <location>
        <begin position="98"/>
        <end position="116"/>
    </location>
</feature>
<comment type="caution">
    <text evidence="2">The sequence shown here is derived from an EMBL/GenBank/DDBJ whole genome shotgun (WGS) entry which is preliminary data.</text>
</comment>
<reference evidence="2 3" key="1">
    <citation type="submission" date="2019-10" db="EMBL/GenBank/DDBJ databases">
        <title>Alcanivorax sp.PA15-N-34 draft genome sequence.</title>
        <authorList>
            <person name="Liao X."/>
            <person name="Shao Z."/>
        </authorList>
    </citation>
    <scope>NUCLEOTIDE SEQUENCE [LARGE SCALE GENOMIC DNA]</scope>
    <source>
        <strain evidence="2 3">PA15-N-34</strain>
    </source>
</reference>
<dbReference type="InterPro" id="IPR010718">
    <property type="entry name" value="DUF1294"/>
</dbReference>
<keyword evidence="1" id="KW-1133">Transmembrane helix</keyword>
<proteinExistence type="predicted"/>
<keyword evidence="1" id="KW-0472">Membrane</keyword>
<sequence length="143" mass="16148">MRKKELPLACGIALVYLVALYWLSRDYTFFPFLLGAVGLLSLITLLCYGFDKRAAARQAQRTPEKTLHLLAVAGGWPGALIARPLFRHKTRKQPFTGIFWTTVLVSSGLLGSFLLLEQTAAARDWLDVEALQWRFFVQQYLSA</sequence>
<organism evidence="2 3">
    <name type="scientific">Alcanivorax sediminis</name>
    <dbReference type="NCBI Taxonomy" id="2663008"/>
    <lineage>
        <taxon>Bacteria</taxon>
        <taxon>Pseudomonadati</taxon>
        <taxon>Pseudomonadota</taxon>
        <taxon>Gammaproteobacteria</taxon>
        <taxon>Oceanospirillales</taxon>
        <taxon>Alcanivoracaceae</taxon>
        <taxon>Alcanivorax</taxon>
    </lineage>
</organism>
<feature type="transmembrane region" description="Helical" evidence="1">
    <location>
        <begin position="69"/>
        <end position="86"/>
    </location>
</feature>
<evidence type="ECO:0000256" key="1">
    <source>
        <dbReference type="SAM" id="Phobius"/>
    </source>
</evidence>
<keyword evidence="1" id="KW-0812">Transmembrane</keyword>
<dbReference type="AlphaFoldDB" id="A0A6N7LPX1"/>
<gene>
    <name evidence="2" type="ORF">GFN93_02515</name>
</gene>
<protein>
    <submittedName>
        <fullName evidence="2">DUF1294 domain-containing protein</fullName>
    </submittedName>
</protein>
<keyword evidence="3" id="KW-1185">Reference proteome</keyword>